<dbReference type="InterPro" id="IPR005302">
    <property type="entry name" value="MoCF_Sase_C"/>
</dbReference>
<evidence type="ECO:0000313" key="2">
    <source>
        <dbReference type="EMBL" id="SUF96274.1"/>
    </source>
</evidence>
<protein>
    <submittedName>
        <fullName evidence="2">Flavodoxin reductases (Ferredoxin-NADPHreductases) family 1</fullName>
    </submittedName>
</protein>
<organism evidence="2 3">
    <name type="scientific">Salmonella enterica</name>
    <name type="common">Salmonella choleraesuis</name>
    <dbReference type="NCBI Taxonomy" id="28901"/>
    <lineage>
        <taxon>Bacteria</taxon>
        <taxon>Pseudomonadati</taxon>
        <taxon>Pseudomonadota</taxon>
        <taxon>Gammaproteobacteria</taxon>
        <taxon>Enterobacterales</taxon>
        <taxon>Enterobacteriaceae</taxon>
        <taxon>Salmonella</taxon>
    </lineage>
</organism>
<reference evidence="2 3" key="1">
    <citation type="submission" date="2018-06" db="EMBL/GenBank/DDBJ databases">
        <authorList>
            <consortium name="Pathogen Informatics"/>
            <person name="Doyle S."/>
        </authorList>
    </citation>
    <scope>NUCLEOTIDE SEQUENCE [LARGE SCALE GENOMIC DNA]</scope>
    <source>
        <strain evidence="2 3">NCTC6385</strain>
    </source>
</reference>
<gene>
    <name evidence="2" type="primary">ycbX</name>
    <name evidence="2" type="ORF">NCTC6385_03265</name>
</gene>
<dbReference type="InterPro" id="IPR036010">
    <property type="entry name" value="2Fe-2S_ferredoxin-like_sf"/>
</dbReference>
<dbReference type="GO" id="GO:0030170">
    <property type="term" value="F:pyridoxal phosphate binding"/>
    <property type="evidence" value="ECO:0007669"/>
    <property type="project" value="InterPro"/>
</dbReference>
<dbReference type="PANTHER" id="PTHR14237:SF19">
    <property type="entry name" value="MITOCHONDRIAL AMIDOXIME REDUCING COMPONENT 1"/>
    <property type="match status" value="1"/>
</dbReference>
<dbReference type="Proteomes" id="UP000254463">
    <property type="component" value="Unassembled WGS sequence"/>
</dbReference>
<feature type="domain" description="MOSC" evidence="1">
    <location>
        <begin position="115"/>
        <end position="264"/>
    </location>
</feature>
<evidence type="ECO:0000259" key="1">
    <source>
        <dbReference type="PROSITE" id="PS51340"/>
    </source>
</evidence>
<dbReference type="Pfam" id="PF03476">
    <property type="entry name" value="MOSC_N"/>
    <property type="match status" value="1"/>
</dbReference>
<dbReference type="Pfam" id="PF03473">
    <property type="entry name" value="MOSC"/>
    <property type="match status" value="1"/>
</dbReference>
<dbReference type="GO" id="GO:0030151">
    <property type="term" value="F:molybdenum ion binding"/>
    <property type="evidence" value="ECO:0007669"/>
    <property type="project" value="InterPro"/>
</dbReference>
<dbReference type="InterPro" id="IPR005303">
    <property type="entry name" value="MOCOS_middle"/>
</dbReference>
<accession>A0A7D8IV28</accession>
<dbReference type="SUPFAM" id="SSF50800">
    <property type="entry name" value="PK beta-barrel domain-like"/>
    <property type="match status" value="1"/>
</dbReference>
<evidence type="ECO:0000313" key="3">
    <source>
        <dbReference type="Proteomes" id="UP000254463"/>
    </source>
</evidence>
<dbReference type="GO" id="GO:0003824">
    <property type="term" value="F:catalytic activity"/>
    <property type="evidence" value="ECO:0007669"/>
    <property type="project" value="InterPro"/>
</dbReference>
<dbReference type="EMBL" id="UGWV01000002">
    <property type="protein sequence ID" value="SUF96274.1"/>
    <property type="molecule type" value="Genomic_DNA"/>
</dbReference>
<dbReference type="SUPFAM" id="SSF141673">
    <property type="entry name" value="MOSC N-terminal domain-like"/>
    <property type="match status" value="1"/>
</dbReference>
<sequence>MATLSRLFIHPVKSMRGIGLTHALADISGLAFDRIFMVTEPDGTFITARQFPQMVRFTPSPLHDGLHLTAPDGSSALVRFTDFTPQDAPTEVWGNHFTARVAPTAINQWLSGFFSRDVQLRWVGPQLTRRVKRHNAVPLGFADGYPYLLTNEASLRDLQQRCPAGVQMEQFRPNLVVSGVAAWEEDSWKVLRIGDVIFDVVKPCSRCIFTTVSPEKGQKHPSGEPLATLQAFRTAQDNGDVDFGQNLIARNSGVIRVGDEVEILATAPAKAYGATTLDDSVTPEKHPDGSVTIDWQGQTFCGNNQQVLLEQLENQGIRIPYSCRLVSVVAAGYVCWKAK</sequence>
<name>A0A7D8IV28_SALER</name>
<dbReference type="CDD" id="cd00207">
    <property type="entry name" value="fer2"/>
    <property type="match status" value="1"/>
</dbReference>
<dbReference type="AlphaFoldDB" id="A0A7D8IV28"/>
<dbReference type="PROSITE" id="PS51340">
    <property type="entry name" value="MOSC"/>
    <property type="match status" value="1"/>
</dbReference>
<dbReference type="InterPro" id="IPR011037">
    <property type="entry name" value="Pyrv_Knase-like_insert_dom_sf"/>
</dbReference>
<dbReference type="GO" id="GO:0051536">
    <property type="term" value="F:iron-sulfur cluster binding"/>
    <property type="evidence" value="ECO:0007669"/>
    <property type="project" value="InterPro"/>
</dbReference>
<dbReference type="InterPro" id="IPR001041">
    <property type="entry name" value="2Fe-2S_ferredoxin-type"/>
</dbReference>
<dbReference type="SUPFAM" id="SSF54292">
    <property type="entry name" value="2Fe-2S ferredoxin-like"/>
    <property type="match status" value="1"/>
</dbReference>
<dbReference type="PANTHER" id="PTHR14237">
    <property type="entry name" value="MOLYBDOPTERIN COFACTOR SULFURASE MOSC"/>
    <property type="match status" value="1"/>
</dbReference>
<proteinExistence type="predicted"/>